<dbReference type="InterPro" id="IPR043128">
    <property type="entry name" value="Rev_trsase/Diguanyl_cyclase"/>
</dbReference>
<dbReference type="GO" id="GO:0043709">
    <property type="term" value="P:cell adhesion involved in single-species biofilm formation"/>
    <property type="evidence" value="ECO:0007669"/>
    <property type="project" value="TreeGrafter"/>
</dbReference>
<dbReference type="SMART" id="SM00267">
    <property type="entry name" value="GGDEF"/>
    <property type="match status" value="1"/>
</dbReference>
<organism evidence="6 7">
    <name type="scientific">Thermomonas haemolytica</name>
    <dbReference type="NCBI Taxonomy" id="141949"/>
    <lineage>
        <taxon>Bacteria</taxon>
        <taxon>Pseudomonadati</taxon>
        <taxon>Pseudomonadota</taxon>
        <taxon>Gammaproteobacteria</taxon>
        <taxon>Lysobacterales</taxon>
        <taxon>Lysobacteraceae</taxon>
        <taxon>Thermomonas</taxon>
    </lineage>
</organism>
<feature type="domain" description="GGDEF" evidence="4">
    <location>
        <begin position="359"/>
        <end position="496"/>
    </location>
</feature>
<dbReference type="GO" id="GO:0005886">
    <property type="term" value="C:plasma membrane"/>
    <property type="evidence" value="ECO:0007669"/>
    <property type="project" value="TreeGrafter"/>
</dbReference>
<keyword evidence="7" id="KW-1185">Reference proteome</keyword>
<feature type="coiled-coil region" evidence="3">
    <location>
        <begin position="302"/>
        <end position="329"/>
    </location>
</feature>
<evidence type="ECO:0000259" key="4">
    <source>
        <dbReference type="PROSITE" id="PS50887"/>
    </source>
</evidence>
<evidence type="ECO:0000313" key="7">
    <source>
        <dbReference type="Proteomes" id="UP000295414"/>
    </source>
</evidence>
<evidence type="ECO:0000256" key="1">
    <source>
        <dbReference type="ARBA" id="ARBA00001946"/>
    </source>
</evidence>
<comment type="caution">
    <text evidence="6">The sequence shown here is derived from an EMBL/GenBank/DDBJ whole genome shotgun (WGS) entry which is preliminary data.</text>
</comment>
<reference evidence="6 7" key="1">
    <citation type="submission" date="2019-03" db="EMBL/GenBank/DDBJ databases">
        <title>Genomic Encyclopedia of Type Strains, Phase IV (KMG-IV): sequencing the most valuable type-strain genomes for metagenomic binning, comparative biology and taxonomic classification.</title>
        <authorList>
            <person name="Goeker M."/>
        </authorList>
    </citation>
    <scope>NUCLEOTIDE SEQUENCE [LARGE SCALE GENOMIC DNA]</scope>
    <source>
        <strain evidence="6 7">DSM 13605</strain>
    </source>
</reference>
<dbReference type="InterPro" id="IPR013976">
    <property type="entry name" value="HDOD"/>
</dbReference>
<evidence type="ECO:0000313" key="6">
    <source>
        <dbReference type="EMBL" id="TCT26081.1"/>
    </source>
</evidence>
<dbReference type="Proteomes" id="UP000295414">
    <property type="component" value="Unassembled WGS sequence"/>
</dbReference>
<dbReference type="NCBIfam" id="TIGR00254">
    <property type="entry name" value="GGDEF"/>
    <property type="match status" value="1"/>
</dbReference>
<gene>
    <name evidence="6" type="ORF">EDC34_101408</name>
</gene>
<sequence length="496" mass="53560">MRPELESTLLHCRNLPSPPGVALQIIDLAQNPNATLADVAQIVGMDPALSARLLRMANSPLYATRRRAGTLAQAMTTLGVNATLSLALGFSLMQGLRGSHGSEALQEHLWRRSVLAGLAARILGQHAGVPRTDTLMLAGLLQDMGRLALLQALTDGYASLCAKANGNDALLVLERAHYGSDHAEIGAWLAARWNLPGYLVDAIARSEDERPAEDLLQRCVQASGAIADLWLAGERPADVLVELAQARIATCTGEGGPGLDALLPEIAASVPEIATVFDVHIDNPAHLQSIGEHARELLILRNLRQIQEMAQTRDEAHALEERMRQLTEQSRRDPLTGVHNRLHMEESLERAFAIAGQHSPLALALIDIDDFKQINDGHGHLVGDQVLRQFALSLQGSLRASDLLARYGGEEFLLVLPYSDEEAAIVVLQRLLAEVARLPMAVVEGRPIHVTFSAGVAVQNGSHARFDNVVAMLQAADGALYAAKRGGRNRVHLHRG</sequence>
<dbReference type="InterPro" id="IPR029787">
    <property type="entry name" value="Nucleotide_cyclase"/>
</dbReference>
<dbReference type="AlphaFoldDB" id="A0A4R3NBK2"/>
<name>A0A4R3NBK2_9GAMM</name>
<dbReference type="EMBL" id="SMAP01000001">
    <property type="protein sequence ID" value="TCT26081.1"/>
    <property type="molecule type" value="Genomic_DNA"/>
</dbReference>
<dbReference type="GO" id="GO:1902201">
    <property type="term" value="P:negative regulation of bacterial-type flagellum-dependent cell motility"/>
    <property type="evidence" value="ECO:0007669"/>
    <property type="project" value="TreeGrafter"/>
</dbReference>
<dbReference type="PROSITE" id="PS50887">
    <property type="entry name" value="GGDEF"/>
    <property type="match status" value="1"/>
</dbReference>
<evidence type="ECO:0000256" key="3">
    <source>
        <dbReference type="SAM" id="Coils"/>
    </source>
</evidence>
<dbReference type="RefSeq" id="WP_114959187.1">
    <property type="nucleotide sequence ID" value="NZ_MSZW01000034.1"/>
</dbReference>
<dbReference type="FunFam" id="3.30.70.270:FF:000001">
    <property type="entry name" value="Diguanylate cyclase domain protein"/>
    <property type="match status" value="1"/>
</dbReference>
<protein>
    <recommendedName>
        <fullName evidence="2">diguanylate cyclase</fullName>
        <ecNumber evidence="2">2.7.7.65</ecNumber>
    </recommendedName>
</protein>
<dbReference type="SUPFAM" id="SSF55073">
    <property type="entry name" value="Nucleotide cyclase"/>
    <property type="match status" value="1"/>
</dbReference>
<comment type="cofactor">
    <cofactor evidence="1">
        <name>Mg(2+)</name>
        <dbReference type="ChEBI" id="CHEBI:18420"/>
    </cofactor>
</comment>
<dbReference type="Pfam" id="PF08668">
    <property type="entry name" value="HDOD"/>
    <property type="match status" value="1"/>
</dbReference>
<dbReference type="PANTHER" id="PTHR45138">
    <property type="entry name" value="REGULATORY COMPONENTS OF SENSORY TRANSDUCTION SYSTEM"/>
    <property type="match status" value="1"/>
</dbReference>
<dbReference type="GO" id="GO:0052621">
    <property type="term" value="F:diguanylate cyclase activity"/>
    <property type="evidence" value="ECO:0007669"/>
    <property type="project" value="UniProtKB-EC"/>
</dbReference>
<keyword evidence="3" id="KW-0175">Coiled coil</keyword>
<dbReference type="Pfam" id="PF00990">
    <property type="entry name" value="GGDEF"/>
    <property type="match status" value="1"/>
</dbReference>
<feature type="domain" description="HDOD" evidence="5">
    <location>
        <begin position="15"/>
        <end position="209"/>
    </location>
</feature>
<dbReference type="PANTHER" id="PTHR45138:SF24">
    <property type="entry name" value="DIGUANYLATE CYCLASE DGCC-RELATED"/>
    <property type="match status" value="1"/>
</dbReference>
<proteinExistence type="predicted"/>
<dbReference type="InterPro" id="IPR000160">
    <property type="entry name" value="GGDEF_dom"/>
</dbReference>
<dbReference type="Gene3D" id="1.10.3210.10">
    <property type="entry name" value="Hypothetical protein af1432"/>
    <property type="match status" value="1"/>
</dbReference>
<accession>A0A4R3NBK2</accession>
<dbReference type="CDD" id="cd01949">
    <property type="entry name" value="GGDEF"/>
    <property type="match status" value="1"/>
</dbReference>
<dbReference type="Gene3D" id="3.30.70.270">
    <property type="match status" value="1"/>
</dbReference>
<evidence type="ECO:0000256" key="2">
    <source>
        <dbReference type="ARBA" id="ARBA00012528"/>
    </source>
</evidence>
<dbReference type="EC" id="2.7.7.65" evidence="2"/>
<dbReference type="InterPro" id="IPR050469">
    <property type="entry name" value="Diguanylate_Cyclase"/>
</dbReference>
<evidence type="ECO:0000259" key="5">
    <source>
        <dbReference type="PROSITE" id="PS51833"/>
    </source>
</evidence>
<dbReference type="SUPFAM" id="SSF109604">
    <property type="entry name" value="HD-domain/PDEase-like"/>
    <property type="match status" value="1"/>
</dbReference>
<dbReference type="OrthoDB" id="9803824at2"/>
<dbReference type="PROSITE" id="PS51833">
    <property type="entry name" value="HDOD"/>
    <property type="match status" value="1"/>
</dbReference>